<dbReference type="EMBL" id="JBBAXC010000017">
    <property type="protein sequence ID" value="MEI5908894.1"/>
    <property type="molecule type" value="Genomic_DNA"/>
</dbReference>
<dbReference type="RefSeq" id="WP_336588339.1">
    <property type="nucleotide sequence ID" value="NZ_JBBAXC010000017.1"/>
</dbReference>
<dbReference type="Pfam" id="PF14169">
    <property type="entry name" value="YdjO"/>
    <property type="match status" value="1"/>
</dbReference>
<reference evidence="1 2" key="1">
    <citation type="journal article" date="2018" name="J. Microbiol.">
        <title>Bacillus spongiae sp. nov., isolated from sponge of Jeju Island.</title>
        <authorList>
            <person name="Lee G.E."/>
            <person name="Im W.T."/>
            <person name="Park J.S."/>
        </authorList>
    </citation>
    <scope>NUCLEOTIDE SEQUENCE [LARGE SCALE GENOMIC DNA]</scope>
    <source>
        <strain evidence="1 2">135PIL107-10</strain>
    </source>
</reference>
<comment type="caution">
    <text evidence="1">The sequence shown here is derived from an EMBL/GenBank/DDBJ whole genome shotgun (WGS) entry which is preliminary data.</text>
</comment>
<organism evidence="1 2">
    <name type="scientific">Bacillus spongiae</name>
    <dbReference type="NCBI Taxonomy" id="2683610"/>
    <lineage>
        <taxon>Bacteria</taxon>
        <taxon>Bacillati</taxon>
        <taxon>Bacillota</taxon>
        <taxon>Bacilli</taxon>
        <taxon>Bacillales</taxon>
        <taxon>Bacillaceae</taxon>
        <taxon>Bacillus</taxon>
    </lineage>
</organism>
<proteinExistence type="predicted"/>
<dbReference type="InterPro" id="IPR025916">
    <property type="entry name" value="YdjO"/>
</dbReference>
<accession>A0ABU8HIA7</accession>
<gene>
    <name evidence="1" type="ORF">WAK64_17735</name>
</gene>
<keyword evidence="2" id="KW-1185">Reference proteome</keyword>
<evidence type="ECO:0000313" key="1">
    <source>
        <dbReference type="EMBL" id="MEI5908894.1"/>
    </source>
</evidence>
<dbReference type="Proteomes" id="UP001312865">
    <property type="component" value="Unassembled WGS sequence"/>
</dbReference>
<name>A0ABU8HIA7_9BACI</name>
<sequence length="66" mass="7515">MAFGKRKEEEIIEEETKVWECSSADCNCWVRDNFKSSDSPSCPICGSDMKPSSKVIQVVDNPHRSY</sequence>
<evidence type="ECO:0000313" key="2">
    <source>
        <dbReference type="Proteomes" id="UP001312865"/>
    </source>
</evidence>
<protein>
    <submittedName>
        <fullName evidence="1">Cold-inducible protein YdjO-related protein</fullName>
    </submittedName>
</protein>